<dbReference type="SUPFAM" id="SSF48208">
    <property type="entry name" value="Six-hairpin glycosidases"/>
    <property type="match status" value="1"/>
</dbReference>
<reference evidence="4" key="1">
    <citation type="journal article" date="2011" name="Genome Res.">
        <title>Phylogeny-wide analysis of social amoeba genomes highlights ancient origins for complex intercellular communication.</title>
        <authorList>
            <person name="Heidel A.J."/>
            <person name="Lawal H.M."/>
            <person name="Felder M."/>
            <person name="Schilde C."/>
            <person name="Helps N.R."/>
            <person name="Tunggal B."/>
            <person name="Rivero F."/>
            <person name="John U."/>
            <person name="Schleicher M."/>
            <person name="Eichinger L."/>
            <person name="Platzer M."/>
            <person name="Noegel A.A."/>
            <person name="Schaap P."/>
            <person name="Gloeckner G."/>
        </authorList>
    </citation>
    <scope>NUCLEOTIDE SEQUENCE [LARGE SCALE GENOMIC DNA]</scope>
    <source>
        <strain evidence="4">SH3</strain>
    </source>
</reference>
<gene>
    <name evidence="3" type="ORF">DFA_04744</name>
</gene>
<dbReference type="GO" id="GO:0005975">
    <property type="term" value="P:carbohydrate metabolic process"/>
    <property type="evidence" value="ECO:0007669"/>
    <property type="project" value="InterPro"/>
</dbReference>
<dbReference type="KEGG" id="dfa:DFA_04744"/>
<keyword evidence="4" id="KW-1185">Reference proteome</keyword>
<dbReference type="Proteomes" id="UP000007797">
    <property type="component" value="Unassembled WGS sequence"/>
</dbReference>
<dbReference type="SUPFAM" id="SSF52833">
    <property type="entry name" value="Thioredoxin-like"/>
    <property type="match status" value="1"/>
</dbReference>
<evidence type="ECO:0000313" key="4">
    <source>
        <dbReference type="Proteomes" id="UP000007797"/>
    </source>
</evidence>
<dbReference type="STRING" id="1054147.F4PQF1"/>
<dbReference type="Gene3D" id="1.50.10.10">
    <property type="match status" value="1"/>
</dbReference>
<dbReference type="CDD" id="cd02955">
    <property type="entry name" value="SSP411"/>
    <property type="match status" value="1"/>
</dbReference>
<name>F4PQF1_CACFS</name>
<feature type="region of interest" description="Disordered" evidence="1">
    <location>
        <begin position="77"/>
        <end position="96"/>
    </location>
</feature>
<evidence type="ECO:0000313" key="3">
    <source>
        <dbReference type="EMBL" id="EGG22614.1"/>
    </source>
</evidence>
<dbReference type="InterPro" id="IPR024705">
    <property type="entry name" value="Ssp411"/>
</dbReference>
<feature type="domain" description="Spermatogenesis-associated protein 20-like TRX" evidence="2">
    <location>
        <begin position="104"/>
        <end position="265"/>
    </location>
</feature>
<evidence type="ECO:0000256" key="1">
    <source>
        <dbReference type="SAM" id="MobiDB-lite"/>
    </source>
</evidence>
<evidence type="ECO:0000259" key="2">
    <source>
        <dbReference type="Pfam" id="PF03190"/>
    </source>
</evidence>
<dbReference type="EMBL" id="GL883009">
    <property type="protein sequence ID" value="EGG22614.1"/>
    <property type="molecule type" value="Genomic_DNA"/>
</dbReference>
<proteinExistence type="predicted"/>
<protein>
    <submittedName>
        <fullName evidence="3">DUF255 family protein</fullName>
    </submittedName>
</protein>
<dbReference type="OrthoDB" id="1923667at2759"/>
<dbReference type="AlphaFoldDB" id="F4PQF1"/>
<accession>F4PQF1</accession>
<dbReference type="InterPro" id="IPR036249">
    <property type="entry name" value="Thioredoxin-like_sf"/>
</dbReference>
<sequence length="815" mass="92795">MLLVRRLKPSTTATTLSFINSSFINNNNHYLIKPSITTRTFHSNNNNNITTNSRSTTRTISSLSTSLFNTIRKRTMSTTTTTNSDDQVSSTTTTTTTADHHEYTNRLINEKSPYLLQHAHNPVDWYPWGTEAFEEAKKQDKLIFLSVGYSTCHWCHVMERESFENPDIARIMNELFVNIKVDREERPDIDKLYMTYITEVFGHGGWPMSVWLTPDLAPLTGGTYFSSKASHGRPGFGVRCQQIANIWKKDKEMAISRGASFIDYLKESKPKGDNNVALSNATITKCTGMITKQFDSVYGGFSDAPKFPRCSVYNELNVCGSSEDLEQLDFTLLKMACGGIHDHLGGGFHRYSVTEDWRVPHFEKMLYDQGQIANVYIDAYLRTKNPLFRQVVYDILHYVQRDLTDSQGGFYSAEDADSLNKETNEKQEGAFYVWTLQEIEKLLGSALDTEVVAYMFDVKPSGNVDPSSDPHGELTGKNILHKVHTTEETASKFNHTPEKIEEIVERSKKILYEYRTNNRVRPHLDDKIITAWNGLMISAFARAYQVFGEKEFLVSAQRAVEFIQSGNLYQESNQILIRNYRHGPSNVEGFSDDYAFLIQALLDLYEASFDESHLRWALQLQKKQIELFWDEKEGGFFTTNGRDPTLLSRQKEEHDGAEPSAQSVSSCNLLRLSNMLHLDEFEERAQKTMEGSSIYLEKAPLVMPQMVCALKYLIDPFYQITVVGSLDPSSKHYSTTQELVNVIHQKPIPNKVLLFVDIDADMDKSIFKQVDPDSSVAKYTLSNDQPTVYVCSNEEGCYAPINTIDSINNQLDKLK</sequence>
<dbReference type="InterPro" id="IPR004879">
    <property type="entry name" value="Ssp411-like_TRX"/>
</dbReference>
<dbReference type="PIRSF" id="PIRSF006402">
    <property type="entry name" value="UCP006402_thioredoxin"/>
    <property type="match status" value="1"/>
</dbReference>
<dbReference type="PANTHER" id="PTHR42899">
    <property type="entry name" value="SPERMATOGENESIS-ASSOCIATED PROTEIN 20"/>
    <property type="match status" value="1"/>
</dbReference>
<dbReference type="InterPro" id="IPR008928">
    <property type="entry name" value="6-hairpin_glycosidase_sf"/>
</dbReference>
<dbReference type="OMA" id="PFYFGTY"/>
<dbReference type="InterPro" id="IPR012341">
    <property type="entry name" value="6hp_glycosidase-like_sf"/>
</dbReference>
<dbReference type="Gene3D" id="3.40.30.10">
    <property type="entry name" value="Glutaredoxin"/>
    <property type="match status" value="1"/>
</dbReference>
<organism evidence="3 4">
    <name type="scientific">Cavenderia fasciculata</name>
    <name type="common">Slime mold</name>
    <name type="synonym">Dictyostelium fasciculatum</name>
    <dbReference type="NCBI Taxonomy" id="261658"/>
    <lineage>
        <taxon>Eukaryota</taxon>
        <taxon>Amoebozoa</taxon>
        <taxon>Evosea</taxon>
        <taxon>Eumycetozoa</taxon>
        <taxon>Dictyostelia</taxon>
        <taxon>Acytosteliales</taxon>
        <taxon>Cavenderiaceae</taxon>
        <taxon>Cavenderia</taxon>
    </lineage>
</organism>
<dbReference type="Pfam" id="PF03190">
    <property type="entry name" value="Thioredox_DsbH"/>
    <property type="match status" value="1"/>
</dbReference>
<dbReference type="PANTHER" id="PTHR42899:SF1">
    <property type="entry name" value="SPERMATOGENESIS-ASSOCIATED PROTEIN 20"/>
    <property type="match status" value="1"/>
</dbReference>
<dbReference type="GeneID" id="14874373"/>
<dbReference type="RefSeq" id="XP_004360465.1">
    <property type="nucleotide sequence ID" value="XM_004360408.1"/>
</dbReference>